<dbReference type="InterPro" id="IPR028978">
    <property type="entry name" value="Chorismate_lyase_/UTRA_dom_sf"/>
</dbReference>
<dbReference type="InterPro" id="IPR011663">
    <property type="entry name" value="UTRA"/>
</dbReference>
<dbReference type="PANTHER" id="PTHR44846:SF17">
    <property type="entry name" value="GNTR-FAMILY TRANSCRIPTIONAL REGULATOR"/>
    <property type="match status" value="1"/>
</dbReference>
<comment type="caution">
    <text evidence="5">The sequence shown here is derived from an EMBL/GenBank/DDBJ whole genome shotgun (WGS) entry which is preliminary data.</text>
</comment>
<dbReference type="Gene3D" id="1.10.10.10">
    <property type="entry name" value="Winged helix-like DNA-binding domain superfamily/Winged helix DNA-binding domain"/>
    <property type="match status" value="1"/>
</dbReference>
<dbReference type="InterPro" id="IPR036388">
    <property type="entry name" value="WH-like_DNA-bd_sf"/>
</dbReference>
<organism evidence="5 6">
    <name type="scientific">Lysinibacter cavernae</name>
    <dbReference type="NCBI Taxonomy" id="1640652"/>
    <lineage>
        <taxon>Bacteria</taxon>
        <taxon>Bacillati</taxon>
        <taxon>Actinomycetota</taxon>
        <taxon>Actinomycetes</taxon>
        <taxon>Micrococcales</taxon>
        <taxon>Microbacteriaceae</taxon>
        <taxon>Lysinibacter</taxon>
    </lineage>
</organism>
<dbReference type="GO" id="GO:0003700">
    <property type="term" value="F:DNA-binding transcription factor activity"/>
    <property type="evidence" value="ECO:0007669"/>
    <property type="project" value="InterPro"/>
</dbReference>
<evidence type="ECO:0000256" key="3">
    <source>
        <dbReference type="ARBA" id="ARBA00023163"/>
    </source>
</evidence>
<evidence type="ECO:0000259" key="4">
    <source>
        <dbReference type="PROSITE" id="PS50949"/>
    </source>
</evidence>
<dbReference type="SUPFAM" id="SSF64288">
    <property type="entry name" value="Chorismate lyase-like"/>
    <property type="match status" value="1"/>
</dbReference>
<reference evidence="5 6" key="1">
    <citation type="submission" date="2020-02" db="EMBL/GenBank/DDBJ databases">
        <title>Sequencing the genomes of 1000 actinobacteria strains.</title>
        <authorList>
            <person name="Klenk H.-P."/>
        </authorList>
    </citation>
    <scope>NUCLEOTIDE SEQUENCE [LARGE SCALE GENOMIC DNA]</scope>
    <source>
        <strain evidence="5 6">DSM 27960</strain>
    </source>
</reference>
<dbReference type="InterPro" id="IPR036390">
    <property type="entry name" value="WH_DNA-bd_sf"/>
</dbReference>
<dbReference type="Gene3D" id="3.40.1410.10">
    <property type="entry name" value="Chorismate lyase-like"/>
    <property type="match status" value="1"/>
</dbReference>
<dbReference type="SMART" id="SM00866">
    <property type="entry name" value="UTRA"/>
    <property type="match status" value="1"/>
</dbReference>
<sequence length="246" mass="27357">MVTKKSRPGLSEEIVQTLKSRIHDSEYLPGSRLPTEAQLCDEFAVSRATVRSAIKELDVLGLVQTKHGLGTYVRSTPQVRDGLERMGSISDSIRSSGKIPGMEYARRNVREVHPSEAEIMQVPAGIKVLELHRKIMADHEVVAYSFDLIPMSIFPDDFDPETLSGSIFAYFEDQLGLHPTLGIAEVHAVESKKIGWGEGSSQHTLFLLLDQLQYTEDGILVGYSKSYFVEGNYSFLLKRTMGPGLL</sequence>
<dbReference type="GO" id="GO:0045892">
    <property type="term" value="P:negative regulation of DNA-templated transcription"/>
    <property type="evidence" value="ECO:0007669"/>
    <property type="project" value="TreeGrafter"/>
</dbReference>
<accession>A0A7X5R1D3</accession>
<dbReference type="SUPFAM" id="SSF46785">
    <property type="entry name" value="Winged helix' DNA-binding domain"/>
    <property type="match status" value="1"/>
</dbReference>
<gene>
    <name evidence="5" type="ORF">FHX76_001777</name>
</gene>
<name>A0A7X5R1D3_9MICO</name>
<evidence type="ECO:0000256" key="1">
    <source>
        <dbReference type="ARBA" id="ARBA00023015"/>
    </source>
</evidence>
<dbReference type="EMBL" id="JAAMOX010000001">
    <property type="protein sequence ID" value="NIH53909.1"/>
    <property type="molecule type" value="Genomic_DNA"/>
</dbReference>
<dbReference type="Proteomes" id="UP000541033">
    <property type="component" value="Unassembled WGS sequence"/>
</dbReference>
<evidence type="ECO:0000313" key="5">
    <source>
        <dbReference type="EMBL" id="NIH53909.1"/>
    </source>
</evidence>
<keyword evidence="3" id="KW-0804">Transcription</keyword>
<protein>
    <submittedName>
        <fullName evidence="5">GntR family transcriptional regulator</fullName>
    </submittedName>
</protein>
<dbReference type="Pfam" id="PF07702">
    <property type="entry name" value="UTRA"/>
    <property type="match status" value="1"/>
</dbReference>
<dbReference type="SMART" id="SM00345">
    <property type="entry name" value="HTH_GNTR"/>
    <property type="match status" value="1"/>
</dbReference>
<evidence type="ECO:0000313" key="6">
    <source>
        <dbReference type="Proteomes" id="UP000541033"/>
    </source>
</evidence>
<dbReference type="Pfam" id="PF00392">
    <property type="entry name" value="GntR"/>
    <property type="match status" value="1"/>
</dbReference>
<dbReference type="CDD" id="cd07377">
    <property type="entry name" value="WHTH_GntR"/>
    <property type="match status" value="1"/>
</dbReference>
<dbReference type="PRINTS" id="PR00035">
    <property type="entry name" value="HTHGNTR"/>
</dbReference>
<keyword evidence="2" id="KW-0238">DNA-binding</keyword>
<dbReference type="GO" id="GO:0003677">
    <property type="term" value="F:DNA binding"/>
    <property type="evidence" value="ECO:0007669"/>
    <property type="project" value="UniProtKB-KW"/>
</dbReference>
<feature type="domain" description="HTH gntR-type" evidence="4">
    <location>
        <begin position="8"/>
        <end position="76"/>
    </location>
</feature>
<dbReference type="InterPro" id="IPR000524">
    <property type="entry name" value="Tscrpt_reg_HTH_GntR"/>
</dbReference>
<dbReference type="RefSeq" id="WP_167149909.1">
    <property type="nucleotide sequence ID" value="NZ_JAAMOX010000001.1"/>
</dbReference>
<dbReference type="PANTHER" id="PTHR44846">
    <property type="entry name" value="MANNOSYL-D-GLYCERATE TRANSPORT/METABOLISM SYSTEM REPRESSOR MNGR-RELATED"/>
    <property type="match status" value="1"/>
</dbReference>
<dbReference type="PROSITE" id="PS50949">
    <property type="entry name" value="HTH_GNTR"/>
    <property type="match status" value="1"/>
</dbReference>
<dbReference type="AlphaFoldDB" id="A0A7X5R1D3"/>
<dbReference type="InterPro" id="IPR050679">
    <property type="entry name" value="Bact_HTH_transcr_reg"/>
</dbReference>
<proteinExistence type="predicted"/>
<keyword evidence="6" id="KW-1185">Reference proteome</keyword>
<evidence type="ECO:0000256" key="2">
    <source>
        <dbReference type="ARBA" id="ARBA00023125"/>
    </source>
</evidence>
<keyword evidence="1" id="KW-0805">Transcription regulation</keyword>